<dbReference type="InterPro" id="IPR007438">
    <property type="entry name" value="DUF488"/>
</dbReference>
<organism evidence="1 2">
    <name type="scientific">Streptomyces hygroscopicus</name>
    <dbReference type="NCBI Taxonomy" id="1912"/>
    <lineage>
        <taxon>Bacteria</taxon>
        <taxon>Bacillati</taxon>
        <taxon>Actinomycetota</taxon>
        <taxon>Actinomycetes</taxon>
        <taxon>Kitasatosporales</taxon>
        <taxon>Streptomycetaceae</taxon>
        <taxon>Streptomyces</taxon>
        <taxon>Streptomyces violaceusniger group</taxon>
    </lineage>
</organism>
<dbReference type="PANTHER" id="PTHR39337:SF1">
    <property type="entry name" value="BLR5642 PROTEIN"/>
    <property type="match status" value="1"/>
</dbReference>
<evidence type="ECO:0000313" key="2">
    <source>
        <dbReference type="Proteomes" id="UP001054854"/>
    </source>
</evidence>
<dbReference type="InterPro" id="IPR014519">
    <property type="entry name" value="UCP024492"/>
</dbReference>
<name>A0ABQ3UEB4_STRHY</name>
<proteinExistence type="predicted"/>
<dbReference type="Pfam" id="PF04343">
    <property type="entry name" value="DUF488"/>
    <property type="match status" value="1"/>
</dbReference>
<comment type="caution">
    <text evidence="1">The sequence shown here is derived from an EMBL/GenBank/DDBJ whole genome shotgun (WGS) entry which is preliminary data.</text>
</comment>
<reference evidence="1" key="1">
    <citation type="submission" date="2024-05" db="EMBL/GenBank/DDBJ databases">
        <title>Whole genome shotgun sequence of Streptomyces hygroscopicus NBRC 113678.</title>
        <authorList>
            <person name="Komaki H."/>
            <person name="Tamura T."/>
        </authorList>
    </citation>
    <scope>NUCLEOTIDE SEQUENCE</scope>
    <source>
        <strain evidence="1">N11-34</strain>
    </source>
</reference>
<keyword evidence="2" id="KW-1185">Reference proteome</keyword>
<sequence>MMRPESPGTAAVTLLTFGHGTAGRERLAALLHGAGVRAVVDVRTAPGSRHNPDAGRGALPRWLPEEGIDYRWEQRLGGFRKAVPDSPDVFWENASFRGYAGYTRHPDFLAAMEELLRQAADVRTAVMCAESVWWRCHRRIIADFAVLARHARVWHVAHDGRLTEHRPTAGARLREDGLLVYDRG</sequence>
<evidence type="ECO:0000313" key="1">
    <source>
        <dbReference type="EMBL" id="GHJ33950.1"/>
    </source>
</evidence>
<accession>A0ABQ3UEB4</accession>
<evidence type="ECO:0008006" key="3">
    <source>
        <dbReference type="Google" id="ProtNLM"/>
    </source>
</evidence>
<dbReference type="PIRSF" id="PIRSF024492">
    <property type="entry name" value="UCP024492"/>
    <property type="match status" value="1"/>
</dbReference>
<dbReference type="Proteomes" id="UP001054854">
    <property type="component" value="Unassembled WGS sequence"/>
</dbReference>
<protein>
    <recommendedName>
        <fullName evidence="3">DNA repair protein</fullName>
    </recommendedName>
</protein>
<gene>
    <name evidence="1" type="ORF">TPA0910_83830</name>
</gene>
<dbReference type="EMBL" id="BNEK01000005">
    <property type="protein sequence ID" value="GHJ33950.1"/>
    <property type="molecule type" value="Genomic_DNA"/>
</dbReference>
<dbReference type="PANTHER" id="PTHR39337">
    <property type="entry name" value="BLR5642 PROTEIN"/>
    <property type="match status" value="1"/>
</dbReference>